<protein>
    <submittedName>
        <fullName evidence="1">Uncharacterized protein</fullName>
    </submittedName>
</protein>
<evidence type="ECO:0000313" key="1">
    <source>
        <dbReference type="EMBL" id="OGY43441.1"/>
    </source>
</evidence>
<name>A0A1G1XTY1_9BACT</name>
<dbReference type="EMBL" id="MHIB01000037">
    <property type="protein sequence ID" value="OGY43441.1"/>
    <property type="molecule type" value="Genomic_DNA"/>
</dbReference>
<accession>A0A1G1XTY1</accession>
<evidence type="ECO:0000313" key="2">
    <source>
        <dbReference type="Proteomes" id="UP000178930"/>
    </source>
</evidence>
<gene>
    <name evidence="1" type="ORF">A2729_04705</name>
</gene>
<comment type="caution">
    <text evidence="1">The sequence shown here is derived from an EMBL/GenBank/DDBJ whole genome shotgun (WGS) entry which is preliminary data.</text>
</comment>
<dbReference type="AlphaFoldDB" id="A0A1G1XTY1"/>
<dbReference type="Proteomes" id="UP000178930">
    <property type="component" value="Unassembled WGS sequence"/>
</dbReference>
<dbReference type="STRING" id="1797532.A2729_04705"/>
<proteinExistence type="predicted"/>
<sequence>MKKNLIELINMVLIFSAIGLILWLVNQNFPASGELQIKSALAKDLPMISKLGPEGRIKIKDNLTLVLDGPVYFDLRFLPWFKKARIFIQYQPKGRNLEGLGRQIGPGFNYEVQKALLISDFEDGFSQAVFDFDLTRVYQRKNITRFLIETKPSSQLAGELRIKELKIILSR</sequence>
<reference evidence="1 2" key="1">
    <citation type="journal article" date="2016" name="Nat. Commun.">
        <title>Thousands of microbial genomes shed light on interconnected biogeochemical processes in an aquifer system.</title>
        <authorList>
            <person name="Anantharaman K."/>
            <person name="Brown C.T."/>
            <person name="Hug L.A."/>
            <person name="Sharon I."/>
            <person name="Castelle C.J."/>
            <person name="Probst A.J."/>
            <person name="Thomas B.C."/>
            <person name="Singh A."/>
            <person name="Wilkins M.J."/>
            <person name="Karaoz U."/>
            <person name="Brodie E.L."/>
            <person name="Williams K.H."/>
            <person name="Hubbard S.S."/>
            <person name="Banfield J.F."/>
        </authorList>
    </citation>
    <scope>NUCLEOTIDE SEQUENCE [LARGE SCALE GENOMIC DNA]</scope>
</reference>
<organism evidence="1 2">
    <name type="scientific">Candidatus Buchananbacteria bacterium RIFCSPHIGHO2_01_FULL_39_14</name>
    <dbReference type="NCBI Taxonomy" id="1797532"/>
    <lineage>
        <taxon>Bacteria</taxon>
        <taxon>Candidatus Buchananiibacteriota</taxon>
    </lineage>
</organism>